<evidence type="ECO:0000313" key="4">
    <source>
        <dbReference type="Proteomes" id="UP000320333"/>
    </source>
</evidence>
<dbReference type="Proteomes" id="UP000320333">
    <property type="component" value="Unassembled WGS sequence"/>
</dbReference>
<dbReference type="PROSITE" id="PS50048">
    <property type="entry name" value="ZN2_CY6_FUNGAL_2"/>
    <property type="match status" value="1"/>
</dbReference>
<dbReference type="InterPro" id="IPR001138">
    <property type="entry name" value="Zn2Cys6_DnaBD"/>
</dbReference>
<dbReference type="Gene3D" id="4.10.240.10">
    <property type="entry name" value="Zn(2)-C6 fungal-type DNA-binding domain"/>
    <property type="match status" value="1"/>
</dbReference>
<evidence type="ECO:0000259" key="2">
    <source>
        <dbReference type="PROSITE" id="PS50048"/>
    </source>
</evidence>
<feature type="domain" description="Zn(2)-C6 fungal-type" evidence="2">
    <location>
        <begin position="198"/>
        <end position="228"/>
    </location>
</feature>
<dbReference type="InterPro" id="IPR036864">
    <property type="entry name" value="Zn2-C6_fun-type_DNA-bd_sf"/>
</dbReference>
<keyword evidence="4" id="KW-1185">Reference proteome</keyword>
<evidence type="ECO:0000313" key="3">
    <source>
        <dbReference type="EMBL" id="TPX68269.1"/>
    </source>
</evidence>
<name>A0A507EW40_9FUNG</name>
<dbReference type="Pfam" id="PF00172">
    <property type="entry name" value="Zn_clus"/>
    <property type="match status" value="1"/>
</dbReference>
<dbReference type="SUPFAM" id="SSF57701">
    <property type="entry name" value="Zn2/Cys6 DNA-binding domain"/>
    <property type="match status" value="1"/>
</dbReference>
<evidence type="ECO:0000256" key="1">
    <source>
        <dbReference type="SAM" id="MobiDB-lite"/>
    </source>
</evidence>
<accession>A0A507EW40</accession>
<dbReference type="GO" id="GO:0008270">
    <property type="term" value="F:zinc ion binding"/>
    <property type="evidence" value="ECO:0007669"/>
    <property type="project" value="InterPro"/>
</dbReference>
<feature type="region of interest" description="Disordered" evidence="1">
    <location>
        <begin position="119"/>
        <end position="142"/>
    </location>
</feature>
<dbReference type="CDD" id="cd00067">
    <property type="entry name" value="GAL4"/>
    <property type="match status" value="1"/>
</dbReference>
<organism evidence="3 4">
    <name type="scientific">Chytriomyces confervae</name>
    <dbReference type="NCBI Taxonomy" id="246404"/>
    <lineage>
        <taxon>Eukaryota</taxon>
        <taxon>Fungi</taxon>
        <taxon>Fungi incertae sedis</taxon>
        <taxon>Chytridiomycota</taxon>
        <taxon>Chytridiomycota incertae sedis</taxon>
        <taxon>Chytridiomycetes</taxon>
        <taxon>Chytridiales</taxon>
        <taxon>Chytriomycetaceae</taxon>
        <taxon>Chytriomyces</taxon>
    </lineage>
</organism>
<dbReference type="SMART" id="SM00066">
    <property type="entry name" value="GAL4"/>
    <property type="match status" value="1"/>
</dbReference>
<comment type="caution">
    <text evidence="3">The sequence shown here is derived from an EMBL/GenBank/DDBJ whole genome shotgun (WGS) entry which is preliminary data.</text>
</comment>
<sequence>MSSTFTEVDVAAAILGLREQPAYQTSPTSSAISVTTGSVHCDSDLSPSAGSHFDSGNVSASRENFASMDLASDTTPSAASSLLSLLSIARLDSGELDSGEIERTNLDGMSQHLAELPDLGQQQHNPPSPPSSDVSADRRVSASSTTAAAAVTNVDIRDSESISKLLKEAAQAAKLTGSSGSSRPLRLTRKYSSRRPLPCTACRACKQKCDQTKPSCLSCERKGLECKYMPAHVENQEKVMASLEASEKLRRRRASDEAAARAAAAMRIDFLVD</sequence>
<dbReference type="GO" id="GO:0000981">
    <property type="term" value="F:DNA-binding transcription factor activity, RNA polymerase II-specific"/>
    <property type="evidence" value="ECO:0007669"/>
    <property type="project" value="InterPro"/>
</dbReference>
<dbReference type="OrthoDB" id="2146747at2759"/>
<protein>
    <recommendedName>
        <fullName evidence="2">Zn(2)-C6 fungal-type domain-containing protein</fullName>
    </recommendedName>
</protein>
<dbReference type="EMBL" id="QEAP01000364">
    <property type="protein sequence ID" value="TPX68269.1"/>
    <property type="molecule type" value="Genomic_DNA"/>
</dbReference>
<dbReference type="AlphaFoldDB" id="A0A507EW40"/>
<reference evidence="3 4" key="1">
    <citation type="journal article" date="2019" name="Sci. Rep.">
        <title>Comparative genomics of chytrid fungi reveal insights into the obligate biotrophic and pathogenic lifestyle of Synchytrium endobioticum.</title>
        <authorList>
            <person name="van de Vossenberg B.T.L.H."/>
            <person name="Warris S."/>
            <person name="Nguyen H.D.T."/>
            <person name="van Gent-Pelzer M.P.E."/>
            <person name="Joly D.L."/>
            <person name="van de Geest H.C."/>
            <person name="Bonants P.J.M."/>
            <person name="Smith D.S."/>
            <person name="Levesque C.A."/>
            <person name="van der Lee T.A.J."/>
        </authorList>
    </citation>
    <scope>NUCLEOTIDE SEQUENCE [LARGE SCALE GENOMIC DNA]</scope>
    <source>
        <strain evidence="3 4">CBS 675.73</strain>
    </source>
</reference>
<gene>
    <name evidence="3" type="ORF">CcCBS67573_g07254</name>
</gene>
<proteinExistence type="predicted"/>